<reference evidence="3" key="1">
    <citation type="journal article" date="2016" name="Nat. Commun.">
        <title>The channel catfish genome sequence provides insights into the evolution of scale formation in teleosts.</title>
        <authorList>
            <person name="Liu Z."/>
            <person name="Liu S."/>
            <person name="Yao J."/>
            <person name="Bao L."/>
            <person name="Zhang J."/>
            <person name="Li Y."/>
            <person name="Jiang C."/>
            <person name="Sun L."/>
            <person name="Wang R."/>
            <person name="Zhang Y."/>
            <person name="Zhou T."/>
            <person name="Zeng Q."/>
            <person name="Fu Q."/>
            <person name="Gao S."/>
            <person name="Li N."/>
            <person name="Koren S."/>
            <person name="Jiang Y."/>
            <person name="Zimin A."/>
            <person name="Xu P."/>
            <person name="Phillippy A.M."/>
            <person name="Geng X."/>
            <person name="Song L."/>
            <person name="Sun F."/>
            <person name="Li C."/>
            <person name="Wang X."/>
            <person name="Chen A."/>
            <person name="Jin Y."/>
            <person name="Yuan Z."/>
            <person name="Yang Y."/>
            <person name="Tan S."/>
            <person name="Peatman E."/>
            <person name="Lu J."/>
            <person name="Qin Z."/>
            <person name="Dunham R."/>
            <person name="Li Z."/>
            <person name="Sonstegard T."/>
            <person name="Feng J."/>
            <person name="Danzmann R.G."/>
            <person name="Schroeder S."/>
            <person name="Scheffler B."/>
            <person name="Duke M.V."/>
            <person name="Ballard L."/>
            <person name="Kucuktas H."/>
            <person name="Kaltenboeck L."/>
            <person name="Liu H."/>
            <person name="Armbruster J."/>
            <person name="Xie Y."/>
            <person name="Kirby M.L."/>
            <person name="Tian Y."/>
            <person name="Flanagan M.E."/>
            <person name="Mu W."/>
            <person name="Waldbieser G.C."/>
        </authorList>
    </citation>
    <scope>NUCLEOTIDE SEQUENCE [LARGE SCALE GENOMIC DNA]</scope>
    <source>
        <strain evidence="3">SDA103</strain>
    </source>
</reference>
<keyword evidence="1" id="KW-1133">Transmembrane helix</keyword>
<feature type="domain" description="B30.2/SPRY" evidence="2">
    <location>
        <begin position="100"/>
        <end position="290"/>
    </location>
</feature>
<name>A0A2D0RBX0_ICTPU</name>
<evidence type="ECO:0000313" key="4">
    <source>
        <dbReference type="RefSeq" id="XP_017328034.1"/>
    </source>
</evidence>
<evidence type="ECO:0000259" key="2">
    <source>
        <dbReference type="PROSITE" id="PS50188"/>
    </source>
</evidence>
<dbReference type="SMART" id="SM00449">
    <property type="entry name" value="SPRY"/>
    <property type="match status" value="1"/>
</dbReference>
<proteinExistence type="predicted"/>
<dbReference type="InterPro" id="IPR050143">
    <property type="entry name" value="TRIM/RBCC"/>
</dbReference>
<dbReference type="InterPro" id="IPR043136">
    <property type="entry name" value="B30.2/SPRY_sf"/>
</dbReference>
<feature type="transmembrane region" description="Helical" evidence="1">
    <location>
        <begin position="53"/>
        <end position="75"/>
    </location>
</feature>
<dbReference type="PANTHER" id="PTHR24103">
    <property type="entry name" value="E3 UBIQUITIN-PROTEIN LIGASE TRIM"/>
    <property type="match status" value="1"/>
</dbReference>
<dbReference type="InterPro" id="IPR003879">
    <property type="entry name" value="Butyrophylin_SPRY"/>
</dbReference>
<dbReference type="InterPro" id="IPR013320">
    <property type="entry name" value="ConA-like_dom_sf"/>
</dbReference>
<dbReference type="AlphaFoldDB" id="A0A2D0RBX0"/>
<dbReference type="OrthoDB" id="8921052at2759"/>
<evidence type="ECO:0000313" key="3">
    <source>
        <dbReference type="Proteomes" id="UP000221080"/>
    </source>
</evidence>
<keyword evidence="3" id="KW-1185">Reference proteome</keyword>
<gene>
    <name evidence="4" type="primary">LOC108267946</name>
</gene>
<dbReference type="GeneID" id="108267946"/>
<dbReference type="InterPro" id="IPR001870">
    <property type="entry name" value="B30.2/SPRY"/>
</dbReference>
<accession>A0A2D0RBX0</accession>
<evidence type="ECO:0000256" key="1">
    <source>
        <dbReference type="SAM" id="Phobius"/>
    </source>
</evidence>
<protein>
    <submittedName>
        <fullName evidence="4">E3 ubiquitin-protein ligase TRIM39-like isoform X1</fullName>
    </submittedName>
</protein>
<dbReference type="SUPFAM" id="SSF49899">
    <property type="entry name" value="Concanavalin A-like lectins/glucanases"/>
    <property type="match status" value="1"/>
</dbReference>
<reference evidence="4" key="2">
    <citation type="submission" date="2025-08" db="UniProtKB">
        <authorList>
            <consortium name="RefSeq"/>
        </authorList>
    </citation>
    <scope>IDENTIFICATION</scope>
    <source>
        <tissue evidence="4">Blood</tissue>
    </source>
</reference>
<dbReference type="KEGG" id="ipu:108267946"/>
<dbReference type="PRINTS" id="PR01407">
    <property type="entry name" value="BUTYPHLNCDUF"/>
</dbReference>
<dbReference type="Proteomes" id="UP000221080">
    <property type="component" value="Chromosome 7"/>
</dbReference>
<keyword evidence="1" id="KW-0472">Membrane</keyword>
<keyword evidence="1" id="KW-0812">Transmembrane</keyword>
<dbReference type="PROSITE" id="PS50188">
    <property type="entry name" value="B302_SPRY"/>
    <property type="match status" value="1"/>
</dbReference>
<dbReference type="Gene3D" id="2.60.120.920">
    <property type="match status" value="1"/>
</dbReference>
<dbReference type="InterPro" id="IPR003877">
    <property type="entry name" value="SPRY_dom"/>
</dbReference>
<sequence length="290" mass="32016">MLGSCSDLNHAAKEGGNQQNDAFAQDKYKSTTAQVQNTEVSAADRVTLRRRTLIGAVTVSALIILALLGGIVITAHRLMEVLDQLNTVSDVTKEFPSLSRKEGIVPEEVWRWIVAAKAAMTLNPQSAHELLSVSSDGKRLYQASSSSPPRVSTTETYLWCLCVASKNLLNTRAYFELEVTQSVPWTLGLCTESFNADNTPDTHPERGIWTIRSAESKIIINDGKATPTPYATPAKLGLYLDYARGQVSFYDSVARLHLHTYLTSFKEKLRFYAAVRVGIEETQEALISFV</sequence>
<dbReference type="RefSeq" id="XP_017328034.1">
    <property type="nucleotide sequence ID" value="XM_017472545.3"/>
</dbReference>
<dbReference type="Pfam" id="PF00622">
    <property type="entry name" value="SPRY"/>
    <property type="match status" value="1"/>
</dbReference>
<organism evidence="3 4">
    <name type="scientific">Ictalurus punctatus</name>
    <name type="common">Channel catfish</name>
    <name type="synonym">Silurus punctatus</name>
    <dbReference type="NCBI Taxonomy" id="7998"/>
    <lineage>
        <taxon>Eukaryota</taxon>
        <taxon>Metazoa</taxon>
        <taxon>Chordata</taxon>
        <taxon>Craniata</taxon>
        <taxon>Vertebrata</taxon>
        <taxon>Euteleostomi</taxon>
        <taxon>Actinopterygii</taxon>
        <taxon>Neopterygii</taxon>
        <taxon>Teleostei</taxon>
        <taxon>Ostariophysi</taxon>
        <taxon>Siluriformes</taxon>
        <taxon>Ictaluridae</taxon>
        <taxon>Ictalurus</taxon>
    </lineage>
</organism>